<accession>A0ABT8AUV3</accession>
<keyword evidence="2" id="KW-1185">Reference proteome</keyword>
<dbReference type="RefSeq" id="WP_290356319.1">
    <property type="nucleotide sequence ID" value="NZ_JAUFPT010000074.1"/>
</dbReference>
<evidence type="ECO:0000313" key="1">
    <source>
        <dbReference type="EMBL" id="MDN3573370.1"/>
    </source>
</evidence>
<name>A0ABT8AUV3_9HYPH</name>
<sequence length="81" mass="9471">FPRTGIRDRASGVRIAYVADYWCIERLRSGDITDRRPMPSEADARRIAARISRRDKVPLLPTYQHRRPWRTAKDYTPDDAA</sequence>
<dbReference type="EMBL" id="JAUFPT010000074">
    <property type="protein sequence ID" value="MDN3573370.1"/>
    <property type="molecule type" value="Genomic_DNA"/>
</dbReference>
<feature type="non-terminal residue" evidence="1">
    <location>
        <position position="1"/>
    </location>
</feature>
<reference evidence="2" key="1">
    <citation type="journal article" date="2019" name="Int. J. Syst. Evol. Microbiol.">
        <title>The Global Catalogue of Microorganisms (GCM) 10K type strain sequencing project: providing services to taxonomists for standard genome sequencing and annotation.</title>
        <authorList>
            <consortium name="The Broad Institute Genomics Platform"/>
            <consortium name="The Broad Institute Genome Sequencing Center for Infectious Disease"/>
            <person name="Wu L."/>
            <person name="Ma J."/>
        </authorList>
    </citation>
    <scope>NUCLEOTIDE SEQUENCE [LARGE SCALE GENOMIC DNA]</scope>
    <source>
        <strain evidence="2">CECT 7806</strain>
    </source>
</reference>
<organism evidence="1 2">
    <name type="scientific">Methylobacterium longum</name>
    <dbReference type="NCBI Taxonomy" id="767694"/>
    <lineage>
        <taxon>Bacteria</taxon>
        <taxon>Pseudomonadati</taxon>
        <taxon>Pseudomonadota</taxon>
        <taxon>Alphaproteobacteria</taxon>
        <taxon>Hyphomicrobiales</taxon>
        <taxon>Methylobacteriaceae</taxon>
        <taxon>Methylobacterium</taxon>
    </lineage>
</organism>
<protein>
    <submittedName>
        <fullName evidence="1">Uncharacterized protein</fullName>
    </submittedName>
</protein>
<gene>
    <name evidence="1" type="ORF">QWZ18_22450</name>
</gene>
<comment type="caution">
    <text evidence="1">The sequence shown here is derived from an EMBL/GenBank/DDBJ whole genome shotgun (WGS) entry which is preliminary data.</text>
</comment>
<dbReference type="Proteomes" id="UP001244297">
    <property type="component" value="Unassembled WGS sequence"/>
</dbReference>
<evidence type="ECO:0000313" key="2">
    <source>
        <dbReference type="Proteomes" id="UP001244297"/>
    </source>
</evidence>
<proteinExistence type="predicted"/>